<dbReference type="Proteomes" id="UP000824469">
    <property type="component" value="Unassembled WGS sequence"/>
</dbReference>
<keyword evidence="2" id="KW-1185">Reference proteome</keyword>
<dbReference type="EMBL" id="JAHRHJ020003266">
    <property type="protein sequence ID" value="KAH9292084.1"/>
    <property type="molecule type" value="Genomic_DNA"/>
</dbReference>
<comment type="caution">
    <text evidence="1">The sequence shown here is derived from an EMBL/GenBank/DDBJ whole genome shotgun (WGS) entry which is preliminary data.</text>
</comment>
<name>A0AA38C7V4_TAXCH</name>
<gene>
    <name evidence="1" type="ORF">KI387_042729</name>
</gene>
<protein>
    <submittedName>
        <fullName evidence="1">Uncharacterized protein</fullName>
    </submittedName>
</protein>
<organism evidence="1 2">
    <name type="scientific">Taxus chinensis</name>
    <name type="common">Chinese yew</name>
    <name type="synonym">Taxus wallichiana var. chinensis</name>
    <dbReference type="NCBI Taxonomy" id="29808"/>
    <lineage>
        <taxon>Eukaryota</taxon>
        <taxon>Viridiplantae</taxon>
        <taxon>Streptophyta</taxon>
        <taxon>Embryophyta</taxon>
        <taxon>Tracheophyta</taxon>
        <taxon>Spermatophyta</taxon>
        <taxon>Pinopsida</taxon>
        <taxon>Pinidae</taxon>
        <taxon>Conifers II</taxon>
        <taxon>Cupressales</taxon>
        <taxon>Taxaceae</taxon>
        <taxon>Taxus</taxon>
    </lineage>
</organism>
<evidence type="ECO:0000313" key="2">
    <source>
        <dbReference type="Proteomes" id="UP000824469"/>
    </source>
</evidence>
<reference evidence="1 2" key="1">
    <citation type="journal article" date="2021" name="Nat. Plants">
        <title>The Taxus genome provides insights into paclitaxel biosynthesis.</title>
        <authorList>
            <person name="Xiong X."/>
            <person name="Gou J."/>
            <person name="Liao Q."/>
            <person name="Li Y."/>
            <person name="Zhou Q."/>
            <person name="Bi G."/>
            <person name="Li C."/>
            <person name="Du R."/>
            <person name="Wang X."/>
            <person name="Sun T."/>
            <person name="Guo L."/>
            <person name="Liang H."/>
            <person name="Lu P."/>
            <person name="Wu Y."/>
            <person name="Zhang Z."/>
            <person name="Ro D.K."/>
            <person name="Shang Y."/>
            <person name="Huang S."/>
            <person name="Yan J."/>
        </authorList>
    </citation>
    <scope>NUCLEOTIDE SEQUENCE [LARGE SCALE GENOMIC DNA]</scope>
    <source>
        <strain evidence="1">Ta-2019</strain>
    </source>
</reference>
<sequence>VRDPGTTMEYIAWYATVLPWCLTIPEEAWAAGARPPIEIWHGSECRVRAVGPDPEDPFDGIPHDG</sequence>
<accession>A0AA38C7V4</accession>
<dbReference type="AlphaFoldDB" id="A0AA38C7V4"/>
<evidence type="ECO:0000313" key="1">
    <source>
        <dbReference type="EMBL" id="KAH9292084.1"/>
    </source>
</evidence>
<feature type="non-terminal residue" evidence="1">
    <location>
        <position position="1"/>
    </location>
</feature>
<proteinExistence type="predicted"/>